<gene>
    <name evidence="1" type="ORF">DU002_01810</name>
</gene>
<accession>A0A368NSN6</accession>
<organism evidence="1 2">
    <name type="scientific">Corallincola holothuriorum</name>
    <dbReference type="NCBI Taxonomy" id="2282215"/>
    <lineage>
        <taxon>Bacteria</taxon>
        <taxon>Pseudomonadati</taxon>
        <taxon>Pseudomonadota</taxon>
        <taxon>Gammaproteobacteria</taxon>
        <taxon>Alteromonadales</taxon>
        <taxon>Psychromonadaceae</taxon>
        <taxon>Corallincola</taxon>
    </lineage>
</organism>
<dbReference type="Proteomes" id="UP000252558">
    <property type="component" value="Unassembled WGS sequence"/>
</dbReference>
<dbReference type="RefSeq" id="WP_114336632.1">
    <property type="nucleotide sequence ID" value="NZ_QPID01000001.1"/>
</dbReference>
<evidence type="ECO:0000313" key="1">
    <source>
        <dbReference type="EMBL" id="RCU52724.1"/>
    </source>
</evidence>
<dbReference type="OrthoDB" id="5811240at2"/>
<reference evidence="1 2" key="1">
    <citation type="submission" date="2018-07" db="EMBL/GenBank/DDBJ databases">
        <title>Corallincola holothuriorum sp. nov., a new facultative anaerobe isolated from sea cucumber Apostichopus japonicus.</title>
        <authorList>
            <person name="Xia H."/>
        </authorList>
    </citation>
    <scope>NUCLEOTIDE SEQUENCE [LARGE SCALE GENOMIC DNA]</scope>
    <source>
        <strain evidence="1 2">C4</strain>
    </source>
</reference>
<keyword evidence="2" id="KW-1185">Reference proteome</keyword>
<evidence type="ECO:0000313" key="2">
    <source>
        <dbReference type="Proteomes" id="UP000252558"/>
    </source>
</evidence>
<sequence length="305" mass="33979">MALKYSDSKFFLGDTAYEDQLIFPTDELPTVDYLAYKAHQLRARFSHSYQFQDGLTKFDRLQAYLLSKRDLLREQVSSDLPVIFLMPQLSPSADEAGKLAFDLVTTLFPELATSANCYLYPYGRASALMGMKRLDTLLEQSQVTHVTIVAADCCELSLTNEYVANDCLLLTRVAKSDVGVLIPWFKTEAQLTTTEVGGAVSAIFSGYVTEIGSPVDQYCVTHAAEEQRDEWLCSYQKLAKVLSPQTKTSFSNLFLGELGAASGLFEVINYYRQGVAQTSCDVGNRLQLDISEYAYRSAALLTWQG</sequence>
<dbReference type="EMBL" id="QPID01000001">
    <property type="protein sequence ID" value="RCU52724.1"/>
    <property type="molecule type" value="Genomic_DNA"/>
</dbReference>
<comment type="caution">
    <text evidence="1">The sequence shown here is derived from an EMBL/GenBank/DDBJ whole genome shotgun (WGS) entry which is preliminary data.</text>
</comment>
<dbReference type="AlphaFoldDB" id="A0A368NSN6"/>
<protein>
    <submittedName>
        <fullName evidence="1">Uncharacterized protein</fullName>
    </submittedName>
</protein>
<proteinExistence type="predicted"/>
<name>A0A368NSN6_9GAMM</name>